<sequence length="119" mass="13757">MVPRFWRKIKYRYDVVASYCENCGNYYYPQREICPKCRRKGALKDLKLCDEGRVLSYTIVNGKCIALIEFENGARMLAEVCGKVEIGTKVRKAFRRYGEEGEDGIIYYGTKFVPLGEGM</sequence>
<dbReference type="InterPro" id="IPR052513">
    <property type="entry name" value="Thioester_dehydratase-like"/>
</dbReference>
<organism evidence="3">
    <name type="scientific">Archaeoglobus fulgidus</name>
    <dbReference type="NCBI Taxonomy" id="2234"/>
    <lineage>
        <taxon>Archaea</taxon>
        <taxon>Methanobacteriati</taxon>
        <taxon>Methanobacteriota</taxon>
        <taxon>Archaeoglobi</taxon>
        <taxon>Archaeoglobales</taxon>
        <taxon>Archaeoglobaceae</taxon>
        <taxon>Archaeoglobus</taxon>
    </lineage>
</organism>
<dbReference type="PANTHER" id="PTHR34075:SF5">
    <property type="entry name" value="BLR3430 PROTEIN"/>
    <property type="match status" value="1"/>
</dbReference>
<gene>
    <name evidence="3" type="ORF">ENT52_06195</name>
</gene>
<dbReference type="Pfam" id="PF01796">
    <property type="entry name" value="OB_ChsH2_C"/>
    <property type="match status" value="1"/>
</dbReference>
<proteinExistence type="predicted"/>
<dbReference type="InterPro" id="IPR022002">
    <property type="entry name" value="ChsH2_Znr"/>
</dbReference>
<dbReference type="SUPFAM" id="SSF50249">
    <property type="entry name" value="Nucleic acid-binding proteins"/>
    <property type="match status" value="1"/>
</dbReference>
<dbReference type="InterPro" id="IPR002878">
    <property type="entry name" value="ChsH2_C"/>
</dbReference>
<feature type="domain" description="ChsH2 rubredoxin-like zinc ribbon" evidence="2">
    <location>
        <begin position="8"/>
        <end position="39"/>
    </location>
</feature>
<dbReference type="EMBL" id="DSYZ01000117">
    <property type="protein sequence ID" value="HGT83300.1"/>
    <property type="molecule type" value="Genomic_DNA"/>
</dbReference>
<reference evidence="3" key="1">
    <citation type="journal article" date="2020" name="mSystems">
        <title>Genome- and Community-Level Interaction Insights into Carbon Utilization and Element Cycling Functions of Hydrothermarchaeota in Hydrothermal Sediment.</title>
        <authorList>
            <person name="Zhou Z."/>
            <person name="Liu Y."/>
            <person name="Xu W."/>
            <person name="Pan J."/>
            <person name="Luo Z.H."/>
            <person name="Li M."/>
        </authorList>
    </citation>
    <scope>NUCLEOTIDE SEQUENCE [LARGE SCALE GENOMIC DNA]</scope>
    <source>
        <strain evidence="3">SpSt-587</strain>
    </source>
</reference>
<accession>A0A7J3M4G9</accession>
<feature type="domain" description="ChsH2 C-terminal OB-fold" evidence="1">
    <location>
        <begin position="48"/>
        <end position="95"/>
    </location>
</feature>
<dbReference type="PANTHER" id="PTHR34075">
    <property type="entry name" value="BLR3430 PROTEIN"/>
    <property type="match status" value="1"/>
</dbReference>
<protein>
    <submittedName>
        <fullName evidence="3">Zn-ribbon domain-containing OB-fold protein</fullName>
    </submittedName>
</protein>
<comment type="caution">
    <text evidence="3">The sequence shown here is derived from an EMBL/GenBank/DDBJ whole genome shotgun (WGS) entry which is preliminary data.</text>
</comment>
<evidence type="ECO:0000259" key="1">
    <source>
        <dbReference type="Pfam" id="PF01796"/>
    </source>
</evidence>
<dbReference type="AlphaFoldDB" id="A0A7J3M4G9"/>
<dbReference type="InterPro" id="IPR012340">
    <property type="entry name" value="NA-bd_OB-fold"/>
</dbReference>
<name>A0A7J3M4G9_ARCFL</name>
<evidence type="ECO:0000259" key="2">
    <source>
        <dbReference type="Pfam" id="PF12172"/>
    </source>
</evidence>
<dbReference type="Gene3D" id="6.10.30.10">
    <property type="match status" value="1"/>
</dbReference>
<evidence type="ECO:0000313" key="3">
    <source>
        <dbReference type="EMBL" id="HGT83300.1"/>
    </source>
</evidence>
<dbReference type="Pfam" id="PF12172">
    <property type="entry name" value="zf-ChsH2"/>
    <property type="match status" value="1"/>
</dbReference>